<dbReference type="Pfam" id="PF03730">
    <property type="entry name" value="Ku_C"/>
    <property type="match status" value="1"/>
</dbReference>
<name>A0A9N9IXH4_FUNMO</name>
<reference evidence="2" key="1">
    <citation type="submission" date="2021-06" db="EMBL/GenBank/DDBJ databases">
        <authorList>
            <person name="Kallberg Y."/>
            <person name="Tangrot J."/>
            <person name="Rosling A."/>
        </authorList>
    </citation>
    <scope>NUCLEOTIDE SEQUENCE</scope>
    <source>
        <strain evidence="2">87-6 pot B 2015</strain>
    </source>
</reference>
<proteinExistence type="predicted"/>
<dbReference type="PANTHER" id="PTHR12604">
    <property type="entry name" value="KU AUTOANTIGEN DNA HELICASE"/>
    <property type="match status" value="1"/>
</dbReference>
<protein>
    <submittedName>
        <fullName evidence="2">13937_t:CDS:1</fullName>
    </submittedName>
</protein>
<dbReference type="GO" id="GO:0043564">
    <property type="term" value="C:Ku70:Ku80 complex"/>
    <property type="evidence" value="ECO:0007669"/>
    <property type="project" value="TreeGrafter"/>
</dbReference>
<evidence type="ECO:0000313" key="3">
    <source>
        <dbReference type="Proteomes" id="UP000789375"/>
    </source>
</evidence>
<comment type="caution">
    <text evidence="2">The sequence shown here is derived from an EMBL/GenBank/DDBJ whole genome shotgun (WGS) entry which is preliminary data.</text>
</comment>
<dbReference type="GO" id="GO:0003690">
    <property type="term" value="F:double-stranded DNA binding"/>
    <property type="evidence" value="ECO:0007669"/>
    <property type="project" value="TreeGrafter"/>
</dbReference>
<dbReference type="GO" id="GO:0000723">
    <property type="term" value="P:telomere maintenance"/>
    <property type="evidence" value="ECO:0007669"/>
    <property type="project" value="TreeGrafter"/>
</dbReference>
<dbReference type="EMBL" id="CAJVPP010024923">
    <property type="protein sequence ID" value="CAG8750579.1"/>
    <property type="molecule type" value="Genomic_DNA"/>
</dbReference>
<evidence type="ECO:0000259" key="1">
    <source>
        <dbReference type="Pfam" id="PF03730"/>
    </source>
</evidence>
<dbReference type="Proteomes" id="UP000789375">
    <property type="component" value="Unassembled WGS sequence"/>
</dbReference>
<dbReference type="GO" id="GO:0003678">
    <property type="term" value="F:DNA helicase activity"/>
    <property type="evidence" value="ECO:0007669"/>
    <property type="project" value="InterPro"/>
</dbReference>
<accession>A0A9N9IXH4</accession>
<gene>
    <name evidence="2" type="ORF">FMOSSE_LOCUS16625</name>
</gene>
<evidence type="ECO:0000313" key="2">
    <source>
        <dbReference type="EMBL" id="CAG8750579.1"/>
    </source>
</evidence>
<dbReference type="AlphaFoldDB" id="A0A9N9IXH4"/>
<sequence length="127" mass="14350">MIHLPFVDDIRPLPPHAEITSAPDEMIDLLKPIVDKLHMKDGFDPSKFNNPEFIRFYDVLQSMAFDKEIPLGVEDSTVPKFATINKRVGKIIEAFNHEADQRSVELLANQMTIQSKKSTSRGTRGAT</sequence>
<dbReference type="InterPro" id="IPR005160">
    <property type="entry name" value="Ku_C"/>
</dbReference>
<feature type="domain" description="Ku70/Ku80 C-terminal arm" evidence="1">
    <location>
        <begin position="43"/>
        <end position="121"/>
    </location>
</feature>
<dbReference type="GO" id="GO:0006303">
    <property type="term" value="P:double-strand break repair via nonhomologous end joining"/>
    <property type="evidence" value="ECO:0007669"/>
    <property type="project" value="InterPro"/>
</dbReference>
<dbReference type="SUPFAM" id="SSF100939">
    <property type="entry name" value="SPOC domain-like"/>
    <property type="match status" value="1"/>
</dbReference>
<dbReference type="PANTHER" id="PTHR12604:SF2">
    <property type="entry name" value="X-RAY REPAIR CROSS-COMPLEMENTING PROTEIN 6"/>
    <property type="match status" value="1"/>
</dbReference>
<feature type="non-terminal residue" evidence="2">
    <location>
        <position position="127"/>
    </location>
</feature>
<keyword evidence="3" id="KW-1185">Reference proteome</keyword>
<dbReference type="GO" id="GO:0042162">
    <property type="term" value="F:telomeric DNA binding"/>
    <property type="evidence" value="ECO:0007669"/>
    <property type="project" value="TreeGrafter"/>
</dbReference>
<organism evidence="2 3">
    <name type="scientific">Funneliformis mosseae</name>
    <name type="common">Endomycorrhizal fungus</name>
    <name type="synonym">Glomus mosseae</name>
    <dbReference type="NCBI Taxonomy" id="27381"/>
    <lineage>
        <taxon>Eukaryota</taxon>
        <taxon>Fungi</taxon>
        <taxon>Fungi incertae sedis</taxon>
        <taxon>Mucoromycota</taxon>
        <taxon>Glomeromycotina</taxon>
        <taxon>Glomeromycetes</taxon>
        <taxon>Glomerales</taxon>
        <taxon>Glomeraceae</taxon>
        <taxon>Funneliformis</taxon>
    </lineage>
</organism>
<dbReference type="Gene3D" id="1.10.1600.10">
    <property type="match status" value="1"/>
</dbReference>
<dbReference type="InterPro" id="IPR016194">
    <property type="entry name" value="SPOC-like_C_dom_sf"/>
</dbReference>